<comment type="caution">
    <text evidence="2">The sequence shown here is derived from an EMBL/GenBank/DDBJ whole genome shotgun (WGS) entry which is preliminary data.</text>
</comment>
<dbReference type="OrthoDB" id="1743455at2759"/>
<keyword evidence="3" id="KW-1185">Reference proteome</keyword>
<name>A0A834LMA3_RHOSS</name>
<sequence length="258" mass="29936">MAAPDFFENGDMHLRRNARRTMSQLSNTPGFEHDPLVPFLALNYYDRCISRHPIPANRESKSGISTVTLQKEKDGEDREGVRPIRVGSELIEVEVGHVDRMESLINSALNLPRRSITPFCFVNNLRSLTITPVCFMSYFMSLMHINDQQERKILKELVFENHLLDMHHDARFTQFRPSIIALVGIIAEREDGLGDFWYHVFGSEFVDLNYLVRSSDDEAINAKRKWAEILRSWPDDEAIMAGELHHRARKLKRSSRRI</sequence>
<dbReference type="EMBL" id="WJXA01000004">
    <property type="protein sequence ID" value="KAF7144879.1"/>
    <property type="molecule type" value="Genomic_DNA"/>
</dbReference>
<evidence type="ECO:0000313" key="2">
    <source>
        <dbReference type="EMBL" id="KAF7144879.1"/>
    </source>
</evidence>
<evidence type="ECO:0000313" key="3">
    <source>
        <dbReference type="Proteomes" id="UP000626092"/>
    </source>
</evidence>
<feature type="compositionally biased region" description="Basic and acidic residues" evidence="1">
    <location>
        <begin position="70"/>
        <end position="79"/>
    </location>
</feature>
<feature type="region of interest" description="Disordered" evidence="1">
    <location>
        <begin position="59"/>
        <end position="79"/>
    </location>
</feature>
<dbReference type="Proteomes" id="UP000626092">
    <property type="component" value="Unassembled WGS sequence"/>
</dbReference>
<gene>
    <name evidence="2" type="ORF">RHSIM_Rhsim04G0002500</name>
</gene>
<proteinExistence type="predicted"/>
<reference evidence="2" key="1">
    <citation type="submission" date="2019-11" db="EMBL/GenBank/DDBJ databases">
        <authorList>
            <person name="Liu Y."/>
            <person name="Hou J."/>
            <person name="Li T.-Q."/>
            <person name="Guan C.-H."/>
            <person name="Wu X."/>
            <person name="Wu H.-Z."/>
            <person name="Ling F."/>
            <person name="Zhang R."/>
            <person name="Shi X.-G."/>
            <person name="Ren J.-P."/>
            <person name="Chen E.-F."/>
            <person name="Sun J.-M."/>
        </authorList>
    </citation>
    <scope>NUCLEOTIDE SEQUENCE</scope>
    <source>
        <strain evidence="2">Adult_tree_wgs_1</strain>
        <tissue evidence="2">Leaves</tissue>
    </source>
</reference>
<accession>A0A834LMA3</accession>
<evidence type="ECO:0000256" key="1">
    <source>
        <dbReference type="SAM" id="MobiDB-lite"/>
    </source>
</evidence>
<protein>
    <submittedName>
        <fullName evidence="2">Uncharacterized protein</fullName>
    </submittedName>
</protein>
<dbReference type="AlphaFoldDB" id="A0A834LMA3"/>
<organism evidence="2 3">
    <name type="scientific">Rhododendron simsii</name>
    <name type="common">Sims's rhododendron</name>
    <dbReference type="NCBI Taxonomy" id="118357"/>
    <lineage>
        <taxon>Eukaryota</taxon>
        <taxon>Viridiplantae</taxon>
        <taxon>Streptophyta</taxon>
        <taxon>Embryophyta</taxon>
        <taxon>Tracheophyta</taxon>
        <taxon>Spermatophyta</taxon>
        <taxon>Magnoliopsida</taxon>
        <taxon>eudicotyledons</taxon>
        <taxon>Gunneridae</taxon>
        <taxon>Pentapetalae</taxon>
        <taxon>asterids</taxon>
        <taxon>Ericales</taxon>
        <taxon>Ericaceae</taxon>
        <taxon>Ericoideae</taxon>
        <taxon>Rhodoreae</taxon>
        <taxon>Rhododendron</taxon>
    </lineage>
</organism>